<protein>
    <submittedName>
        <fullName evidence="1">Uncharacterized protein</fullName>
    </submittedName>
</protein>
<dbReference type="AlphaFoldDB" id="A0A382HNY7"/>
<accession>A0A382HNY7</accession>
<reference evidence="1" key="1">
    <citation type="submission" date="2018-05" db="EMBL/GenBank/DDBJ databases">
        <authorList>
            <person name="Lanie J.A."/>
            <person name="Ng W.-L."/>
            <person name="Kazmierczak K.M."/>
            <person name="Andrzejewski T.M."/>
            <person name="Davidsen T.M."/>
            <person name="Wayne K.J."/>
            <person name="Tettelin H."/>
            <person name="Glass J.I."/>
            <person name="Rusch D."/>
            <person name="Podicherti R."/>
            <person name="Tsui H.-C.T."/>
            <person name="Winkler M.E."/>
        </authorList>
    </citation>
    <scope>NUCLEOTIDE SEQUENCE</scope>
</reference>
<sequence length="31" mass="3770">MRKTATLLRMKSMVAFHTLFYPEFLVHSWNL</sequence>
<dbReference type="EMBL" id="UINC01062235">
    <property type="protein sequence ID" value="SVB88657.1"/>
    <property type="molecule type" value="Genomic_DNA"/>
</dbReference>
<evidence type="ECO:0000313" key="1">
    <source>
        <dbReference type="EMBL" id="SVB88657.1"/>
    </source>
</evidence>
<gene>
    <name evidence="1" type="ORF">METZ01_LOCUS241511</name>
</gene>
<organism evidence="1">
    <name type="scientific">marine metagenome</name>
    <dbReference type="NCBI Taxonomy" id="408172"/>
    <lineage>
        <taxon>unclassified sequences</taxon>
        <taxon>metagenomes</taxon>
        <taxon>ecological metagenomes</taxon>
    </lineage>
</organism>
<proteinExistence type="predicted"/>
<name>A0A382HNY7_9ZZZZ</name>